<proteinExistence type="predicted"/>
<dbReference type="Proteomes" id="UP001056120">
    <property type="component" value="Linkage Group LG03"/>
</dbReference>
<gene>
    <name evidence="1" type="ORF">L1987_08997</name>
</gene>
<reference evidence="2" key="1">
    <citation type="journal article" date="2022" name="Mol. Ecol. Resour.">
        <title>The genomes of chicory, endive, great burdock and yacon provide insights into Asteraceae palaeo-polyploidization history and plant inulin production.</title>
        <authorList>
            <person name="Fan W."/>
            <person name="Wang S."/>
            <person name="Wang H."/>
            <person name="Wang A."/>
            <person name="Jiang F."/>
            <person name="Liu H."/>
            <person name="Zhao H."/>
            <person name="Xu D."/>
            <person name="Zhang Y."/>
        </authorList>
    </citation>
    <scope>NUCLEOTIDE SEQUENCE [LARGE SCALE GENOMIC DNA]</scope>
    <source>
        <strain evidence="2">cv. Yunnan</strain>
    </source>
</reference>
<keyword evidence="2" id="KW-1185">Reference proteome</keyword>
<evidence type="ECO:0000313" key="1">
    <source>
        <dbReference type="EMBL" id="KAI3821429.1"/>
    </source>
</evidence>
<comment type="caution">
    <text evidence="1">The sequence shown here is derived from an EMBL/GenBank/DDBJ whole genome shotgun (WGS) entry which is preliminary data.</text>
</comment>
<sequence length="138" mass="15696">MSRPDDSAIGRGVTDWYQSLGYRELDMDSYPPPSPVYRPGSESDPEEDTETPVYRSPTPPAARPRIEQGVMHDLQGQRMDSLANQLGYQKELISILEKEMLEHRTEAARAEARSTTRVTIAVLILVIIFFLVGNYQRR</sequence>
<organism evidence="1 2">
    <name type="scientific">Smallanthus sonchifolius</name>
    <dbReference type="NCBI Taxonomy" id="185202"/>
    <lineage>
        <taxon>Eukaryota</taxon>
        <taxon>Viridiplantae</taxon>
        <taxon>Streptophyta</taxon>
        <taxon>Embryophyta</taxon>
        <taxon>Tracheophyta</taxon>
        <taxon>Spermatophyta</taxon>
        <taxon>Magnoliopsida</taxon>
        <taxon>eudicotyledons</taxon>
        <taxon>Gunneridae</taxon>
        <taxon>Pentapetalae</taxon>
        <taxon>asterids</taxon>
        <taxon>campanulids</taxon>
        <taxon>Asterales</taxon>
        <taxon>Asteraceae</taxon>
        <taxon>Asteroideae</taxon>
        <taxon>Heliantheae alliance</taxon>
        <taxon>Millerieae</taxon>
        <taxon>Smallanthus</taxon>
    </lineage>
</organism>
<accession>A0ACB9JM71</accession>
<name>A0ACB9JM71_9ASTR</name>
<dbReference type="EMBL" id="CM042020">
    <property type="protein sequence ID" value="KAI3821429.1"/>
    <property type="molecule type" value="Genomic_DNA"/>
</dbReference>
<reference evidence="1 2" key="2">
    <citation type="journal article" date="2022" name="Mol. Ecol. Resour.">
        <title>The genomes of chicory, endive, great burdock and yacon provide insights into Asteraceae paleo-polyploidization history and plant inulin production.</title>
        <authorList>
            <person name="Fan W."/>
            <person name="Wang S."/>
            <person name="Wang H."/>
            <person name="Wang A."/>
            <person name="Jiang F."/>
            <person name="Liu H."/>
            <person name="Zhao H."/>
            <person name="Xu D."/>
            <person name="Zhang Y."/>
        </authorList>
    </citation>
    <scope>NUCLEOTIDE SEQUENCE [LARGE SCALE GENOMIC DNA]</scope>
    <source>
        <strain evidence="2">cv. Yunnan</strain>
        <tissue evidence="1">Leaves</tissue>
    </source>
</reference>
<evidence type="ECO:0000313" key="2">
    <source>
        <dbReference type="Proteomes" id="UP001056120"/>
    </source>
</evidence>
<protein>
    <submittedName>
        <fullName evidence="1">Uncharacterized protein</fullName>
    </submittedName>
</protein>